<dbReference type="Proteomes" id="UP000006835">
    <property type="component" value="Chromosome"/>
</dbReference>
<evidence type="ECO:0000313" key="3">
    <source>
        <dbReference type="Proteomes" id="UP000006835"/>
    </source>
</evidence>
<reference key="1">
    <citation type="submission" date="2010-11" db="EMBL/GenBank/DDBJ databases">
        <title>Complete sequence of Caldicellulosiruptor kronotskyensis 2002.</title>
        <authorList>
            <consortium name="US DOE Joint Genome Institute"/>
            <person name="Lucas S."/>
            <person name="Copeland A."/>
            <person name="Lapidus A."/>
            <person name="Cheng J.-F."/>
            <person name="Bruce D."/>
            <person name="Goodwin L."/>
            <person name="Pitluck S."/>
            <person name="Davenport K."/>
            <person name="Detter J.C."/>
            <person name="Han C."/>
            <person name="Tapia R."/>
            <person name="Land M."/>
            <person name="Hauser L."/>
            <person name="Jeffries C."/>
            <person name="Kyrpides N."/>
            <person name="Ivanova N."/>
            <person name="Mikhailova N."/>
            <person name="Blumer-Schuette S.E."/>
            <person name="Kelly R.M."/>
            <person name="Woyke T."/>
        </authorList>
    </citation>
    <scope>NUCLEOTIDE SEQUENCE</scope>
    <source>
        <strain>2002</strain>
    </source>
</reference>
<protein>
    <submittedName>
        <fullName evidence="2">Uncharacterized protein</fullName>
    </submittedName>
</protein>
<evidence type="ECO:0000313" key="2">
    <source>
        <dbReference type="EMBL" id="ADQ46430.1"/>
    </source>
</evidence>
<dbReference type="AlphaFoldDB" id="E4SFA5"/>
<keyword evidence="1" id="KW-0812">Transmembrane</keyword>
<dbReference type="PATRIC" id="fig|632348.3.peg.1666"/>
<accession>E4SFA5</accession>
<keyword evidence="1" id="KW-0472">Membrane</keyword>
<gene>
    <name evidence="2" type="ordered locus">Calkro_1578</name>
</gene>
<evidence type="ECO:0000256" key="1">
    <source>
        <dbReference type="SAM" id="Phobius"/>
    </source>
</evidence>
<dbReference type="EMBL" id="CP002330">
    <property type="protein sequence ID" value="ADQ46430.1"/>
    <property type="molecule type" value="Genomic_DNA"/>
</dbReference>
<dbReference type="RefSeq" id="WP_013430528.1">
    <property type="nucleotide sequence ID" value="NC_014720.1"/>
</dbReference>
<dbReference type="KEGG" id="ckn:Calkro_1578"/>
<feature type="transmembrane region" description="Helical" evidence="1">
    <location>
        <begin position="7"/>
        <end position="25"/>
    </location>
</feature>
<keyword evidence="3" id="KW-1185">Reference proteome</keyword>
<keyword evidence="1" id="KW-1133">Transmembrane helix</keyword>
<name>E4SFA5_CALK2</name>
<reference evidence="2 3" key="2">
    <citation type="journal article" date="2011" name="J. Bacteriol.">
        <title>Complete genome sequences for the anaerobic, extremely thermophilic plant biomass-degrading bacteria Caldicellulosiruptor hydrothermalis, Caldicellulosiruptor kristjanssonii, Caldicellulosiruptor kronotskyensis, Caldicellulosiruptor owensenis, and Caldicellulosiruptor lactoaceticus.</title>
        <authorList>
            <person name="Blumer-Schuette S.E."/>
            <person name="Ozdemir I."/>
            <person name="Mistry D."/>
            <person name="Lucas S."/>
            <person name="Lapidus A."/>
            <person name="Cheng J.F."/>
            <person name="Goodwin L.A."/>
            <person name="Pitluck S."/>
            <person name="Land M.L."/>
            <person name="Hauser L.J."/>
            <person name="Woyke T."/>
            <person name="Mikhailova N."/>
            <person name="Pati A."/>
            <person name="Kyrpides N.C."/>
            <person name="Ivanova N."/>
            <person name="Detter J.C."/>
            <person name="Walston-Davenport K."/>
            <person name="Han S."/>
            <person name="Adams M.W."/>
            <person name="Kelly R.M."/>
        </authorList>
    </citation>
    <scope>NUCLEOTIDE SEQUENCE [LARGE SCALE GENOMIC DNA]</scope>
    <source>
        <strain evidence="3">DSM 18902 / VKM B-2412 / 2002</strain>
    </source>
</reference>
<sequence length="432" mass="49471">MKLKSKLIIHAIAAFIISLIMFFHLCISNDGFTLLAAQKYAVGKNITINKVIKGKIIHSNLIDLNGDKKNEHVIIVIDKSSESLDNDFMSETCHLAILDSKTIRLLFSVANVSDYYEGCGVEPEVKYVDITNDGITDIMIQTPSGGSNCVNYLRIIAWDKNNFQEILKYEGDDATNNNIDRSFRIEGDLIRLNGYYKAIMAVLRDSKYGKMYLLYKVGGEDDTNDFLNDLSEISYVGTGQGPLWEVRKLGNKNVLYAINDIDAGCHGNTIAGQEIYYEWDSKFNKWKLINFSIKSIKSDLHQILLSSSAAKIRKQMKDITVLKNIIKTKFAQYNFEDTTNKTLINKDIPLKITANQLIGKKVKKVKKIVLRDVTNETERSKLFVRTKNVFKDNEIKYIFSDAELDEKYSYRFEFLYIRGEWFFIGGWCNTKN</sequence>
<organism evidence="2 3">
    <name type="scientific">Caldicellulosiruptor kronotskyensis (strain DSM 18902 / VKM B-2412 / 2002)</name>
    <dbReference type="NCBI Taxonomy" id="632348"/>
    <lineage>
        <taxon>Bacteria</taxon>
        <taxon>Bacillati</taxon>
        <taxon>Bacillota</taxon>
        <taxon>Bacillota incertae sedis</taxon>
        <taxon>Caldicellulosiruptorales</taxon>
        <taxon>Caldicellulosiruptoraceae</taxon>
        <taxon>Caldicellulosiruptor</taxon>
    </lineage>
</organism>
<proteinExistence type="predicted"/>
<dbReference type="HOGENOM" id="CLU_634132_0_0_9"/>